<evidence type="ECO:0000313" key="1">
    <source>
        <dbReference type="EMBL" id="EEC95972.1"/>
    </source>
</evidence>
<dbReference type="Pfam" id="PF13711">
    <property type="entry name" value="DUF4160"/>
    <property type="match status" value="1"/>
</dbReference>
<accession>B7BC67</accession>
<dbReference type="RefSeq" id="WP_008150229.1">
    <property type="nucleotide sequence ID" value="NZ_CP102285.1"/>
</dbReference>
<protein>
    <recommendedName>
        <fullName evidence="3">DUF4160 domain-containing protein</fullName>
    </recommendedName>
</protein>
<evidence type="ECO:0008006" key="3">
    <source>
        <dbReference type="Google" id="ProtNLM"/>
    </source>
</evidence>
<dbReference type="InterPro" id="IPR025427">
    <property type="entry name" value="DUF4160"/>
</dbReference>
<organism evidence="1 2">
    <name type="scientific">Parabacteroides johnsonii DSM 18315</name>
    <dbReference type="NCBI Taxonomy" id="537006"/>
    <lineage>
        <taxon>Bacteria</taxon>
        <taxon>Pseudomonadati</taxon>
        <taxon>Bacteroidota</taxon>
        <taxon>Bacteroidia</taxon>
        <taxon>Bacteroidales</taxon>
        <taxon>Tannerellaceae</taxon>
        <taxon>Parabacteroides</taxon>
    </lineage>
</organism>
<dbReference type="AlphaFoldDB" id="B7BC67"/>
<dbReference type="GeneID" id="93408327"/>
<proteinExistence type="predicted"/>
<gene>
    <name evidence="1" type="ORF">PRABACTJOHN_02635</name>
</gene>
<dbReference type="Proteomes" id="UP000005510">
    <property type="component" value="Unassembled WGS sequence"/>
</dbReference>
<reference evidence="1 2" key="2">
    <citation type="submission" date="2008-10" db="EMBL/GenBank/DDBJ databases">
        <authorList>
            <person name="Fulton L."/>
            <person name="Clifton S."/>
            <person name="Fulton B."/>
            <person name="Xu J."/>
            <person name="Minx P."/>
            <person name="Pepin K.H."/>
            <person name="Johnson M."/>
            <person name="Bhonagiri V."/>
            <person name="Nash W.E."/>
            <person name="Mardis E.R."/>
            <person name="Wilson R.K."/>
        </authorList>
    </citation>
    <scope>NUCLEOTIDE SEQUENCE [LARGE SCALE GENOMIC DNA]</scope>
    <source>
        <strain evidence="1 2">DSM 18315</strain>
    </source>
</reference>
<dbReference type="STRING" id="537006.PRABACTJOHN_02635"/>
<dbReference type="EMBL" id="ABYH01000288">
    <property type="protein sequence ID" value="EEC95972.1"/>
    <property type="molecule type" value="Genomic_DNA"/>
</dbReference>
<evidence type="ECO:0000313" key="2">
    <source>
        <dbReference type="Proteomes" id="UP000005510"/>
    </source>
</evidence>
<sequence length="85" mass="10033">MPEICRFFGIIIAMFADDHNPPHFHIRYGDYQAIVTIEKGVVKGEIPSSVLKQVFRWMELHKEELMMNWVRLQNGEEVHKINPLI</sequence>
<reference evidence="1 2" key="1">
    <citation type="submission" date="2008-10" db="EMBL/GenBank/DDBJ databases">
        <title>Draft genome sequence of Parabacteroides johnsonii (DSM 18315).</title>
        <authorList>
            <person name="Sudarsanam P."/>
            <person name="Ley R."/>
            <person name="Guruge J."/>
            <person name="Turnbaugh P.J."/>
            <person name="Mahowald M."/>
            <person name="Liep D."/>
            <person name="Gordon J."/>
        </authorList>
    </citation>
    <scope>NUCLEOTIDE SEQUENCE [LARGE SCALE GENOMIC DNA]</scope>
    <source>
        <strain evidence="1 2">DSM 18315</strain>
    </source>
</reference>
<comment type="caution">
    <text evidence="1">The sequence shown here is derived from an EMBL/GenBank/DDBJ whole genome shotgun (WGS) entry which is preliminary data.</text>
</comment>
<name>B7BC67_9BACT</name>
<dbReference type="HOGENOM" id="CLU_162083_0_0_10"/>